<gene>
    <name evidence="5" type="primary">bdhA_1</name>
    <name evidence="4" type="ORF">Lstg_0412</name>
    <name evidence="5" type="ORF">NCTC11991_01173</name>
</gene>
<evidence type="ECO:0000256" key="3">
    <source>
        <dbReference type="RuleBase" id="RU000363"/>
    </source>
</evidence>
<sequence>MKAQAQEHQDHLAHRALALKDTHQVHQGTHKVLVFRHRFSKEHPYVCGIYKNIIAKGKKMKVAAITGAANGIGLALSQFHLQRGNTVVMVDKDSIKLKQEVERLLTLFPGKILEIPCDVTQPNEVALLVEQIESQLGRIDWIYNNAGIIGQLAPIWDLCPEHIQKVMDVNLYGMIHIIQEFTPFLFRQTFRSHIINIASLYALCTGSQTASYAMSKHAVLALSESLYFDLVRLEKPVDVSVVFPSFTDTALLSHTTSTNSSFHEALKSLLSHSRSAIDIAEHIVHEVEQKKFYIFPDKEVKGYCEERTQAMILQEMPHVTNIEKLMCALIKRQESRN</sequence>
<dbReference type="STRING" id="460.Lstg_0412"/>
<keyword evidence="6" id="KW-1185">Reference proteome</keyword>
<dbReference type="EC" id="1.1.1.30" evidence="5"/>
<dbReference type="SUPFAM" id="SSF51735">
    <property type="entry name" value="NAD(P)-binding Rossmann-fold domains"/>
    <property type="match status" value="1"/>
</dbReference>
<accession>A0A378L784</accession>
<reference evidence="4 6" key="1">
    <citation type="submission" date="2015-11" db="EMBL/GenBank/DDBJ databases">
        <title>Genomic analysis of 38 Legionella species identifies large and diverse effector repertoires.</title>
        <authorList>
            <person name="Burstein D."/>
            <person name="Amaro F."/>
            <person name="Zusman T."/>
            <person name="Lifshitz Z."/>
            <person name="Cohen O."/>
            <person name="Gilbert J.A."/>
            <person name="Pupko T."/>
            <person name="Shuman H.A."/>
            <person name="Segal G."/>
        </authorList>
    </citation>
    <scope>NUCLEOTIDE SEQUENCE [LARGE SCALE GENOMIC DNA]</scope>
    <source>
        <strain evidence="4 6">SC-18-C9</strain>
    </source>
</reference>
<dbReference type="Proteomes" id="UP000054820">
    <property type="component" value="Unassembled WGS sequence"/>
</dbReference>
<dbReference type="PANTHER" id="PTHR44196:SF1">
    <property type="entry name" value="DEHYDROGENASE_REDUCTASE SDR FAMILY MEMBER 7B"/>
    <property type="match status" value="1"/>
</dbReference>
<dbReference type="AlphaFoldDB" id="A0A378L784"/>
<dbReference type="PRINTS" id="PR00081">
    <property type="entry name" value="GDHRDH"/>
</dbReference>
<dbReference type="GO" id="GO:0004303">
    <property type="term" value="F:estradiol 17-beta-dehydrogenase [NAD(P)+] activity"/>
    <property type="evidence" value="ECO:0007669"/>
    <property type="project" value="UniProtKB-EC"/>
</dbReference>
<dbReference type="EC" id="1.1.1.62" evidence="5"/>
<evidence type="ECO:0000256" key="2">
    <source>
        <dbReference type="ARBA" id="ARBA00023002"/>
    </source>
</evidence>
<dbReference type="Pfam" id="PF00106">
    <property type="entry name" value="adh_short"/>
    <property type="match status" value="1"/>
</dbReference>
<dbReference type="InterPro" id="IPR036291">
    <property type="entry name" value="NAD(P)-bd_dom_sf"/>
</dbReference>
<dbReference type="EMBL" id="UGOY01000001">
    <property type="protein sequence ID" value="STY22584.1"/>
    <property type="molecule type" value="Genomic_DNA"/>
</dbReference>
<keyword evidence="2 5" id="KW-0560">Oxidoreductase</keyword>
<dbReference type="Gene3D" id="3.40.50.720">
    <property type="entry name" value="NAD(P)-binding Rossmann-like Domain"/>
    <property type="match status" value="1"/>
</dbReference>
<evidence type="ECO:0000313" key="7">
    <source>
        <dbReference type="Proteomes" id="UP000255110"/>
    </source>
</evidence>
<dbReference type="EMBL" id="LNYZ01000002">
    <property type="protein sequence ID" value="KTD80576.1"/>
    <property type="molecule type" value="Genomic_DNA"/>
</dbReference>
<dbReference type="PRINTS" id="PR00080">
    <property type="entry name" value="SDRFAMILY"/>
</dbReference>
<dbReference type="CDD" id="cd05233">
    <property type="entry name" value="SDR_c"/>
    <property type="match status" value="1"/>
</dbReference>
<dbReference type="GO" id="GO:0003858">
    <property type="term" value="F:3-hydroxybutyrate dehydrogenase activity"/>
    <property type="evidence" value="ECO:0007669"/>
    <property type="project" value="UniProtKB-EC"/>
</dbReference>
<organism evidence="5 7">
    <name type="scientific">Legionella steigerwaltii</name>
    <dbReference type="NCBI Taxonomy" id="460"/>
    <lineage>
        <taxon>Bacteria</taxon>
        <taxon>Pseudomonadati</taxon>
        <taxon>Pseudomonadota</taxon>
        <taxon>Gammaproteobacteria</taxon>
        <taxon>Legionellales</taxon>
        <taxon>Legionellaceae</taxon>
        <taxon>Legionella</taxon>
    </lineage>
</organism>
<name>A0A378L784_9GAMM</name>
<dbReference type="Proteomes" id="UP000255110">
    <property type="component" value="Unassembled WGS sequence"/>
</dbReference>
<evidence type="ECO:0000313" key="5">
    <source>
        <dbReference type="EMBL" id="STY22584.1"/>
    </source>
</evidence>
<reference evidence="5 7" key="2">
    <citation type="submission" date="2018-06" db="EMBL/GenBank/DDBJ databases">
        <authorList>
            <consortium name="Pathogen Informatics"/>
            <person name="Doyle S."/>
        </authorList>
    </citation>
    <scope>NUCLEOTIDE SEQUENCE [LARGE SCALE GENOMIC DNA]</scope>
    <source>
        <strain evidence="5 7">NCTC11991</strain>
    </source>
</reference>
<evidence type="ECO:0000256" key="1">
    <source>
        <dbReference type="ARBA" id="ARBA00006484"/>
    </source>
</evidence>
<proteinExistence type="inferred from homology"/>
<evidence type="ECO:0000313" key="4">
    <source>
        <dbReference type="EMBL" id="KTD80576.1"/>
    </source>
</evidence>
<dbReference type="GO" id="GO:0016020">
    <property type="term" value="C:membrane"/>
    <property type="evidence" value="ECO:0007669"/>
    <property type="project" value="TreeGrafter"/>
</dbReference>
<dbReference type="InterPro" id="IPR002347">
    <property type="entry name" value="SDR_fam"/>
</dbReference>
<comment type="similarity">
    <text evidence="1 3">Belongs to the short-chain dehydrogenases/reductases (SDR) family.</text>
</comment>
<protein>
    <submittedName>
        <fullName evidence="5">Oxidoreductases, short-chain dehydrogenase/reductase family</fullName>
        <ecNumber evidence="5">1.1.1.30</ecNumber>
        <ecNumber evidence="5">1.1.1.62</ecNumber>
    </submittedName>
    <submittedName>
        <fullName evidence="4">Short chain dehydrogenase/reductase family oxidoreductase</fullName>
    </submittedName>
</protein>
<dbReference type="PANTHER" id="PTHR44196">
    <property type="entry name" value="DEHYDROGENASE/REDUCTASE SDR FAMILY MEMBER 7B"/>
    <property type="match status" value="1"/>
</dbReference>
<evidence type="ECO:0000313" key="6">
    <source>
        <dbReference type="Proteomes" id="UP000054820"/>
    </source>
</evidence>